<dbReference type="HAMAP" id="MF_01343_B">
    <property type="entry name" value="Ribosomal_uS15_B"/>
    <property type="match status" value="1"/>
</dbReference>
<evidence type="ECO:0000256" key="5">
    <source>
        <dbReference type="RuleBase" id="RU003920"/>
    </source>
</evidence>
<dbReference type="PROSITE" id="PS00362">
    <property type="entry name" value="RIBOSOMAL_S15"/>
    <property type="match status" value="1"/>
</dbReference>
<organism evidence="6">
    <name type="scientific">Pyramimonas obovata</name>
    <dbReference type="NCBI Taxonomy" id="1411642"/>
    <lineage>
        <taxon>Eukaryota</taxon>
        <taxon>Viridiplantae</taxon>
        <taxon>Chlorophyta</taxon>
        <taxon>Pyramimonadophyceae</taxon>
        <taxon>Pyramimonadales</taxon>
        <taxon>Pyramimonadaceae</taxon>
        <taxon>Pyramimonas</taxon>
        <taxon>Pyramimonas incertae sedis</taxon>
    </lineage>
</organism>
<dbReference type="CDD" id="cd00353">
    <property type="entry name" value="Ribosomal_S15p_S13e"/>
    <property type="match status" value="1"/>
</dbReference>
<evidence type="ECO:0000256" key="4">
    <source>
        <dbReference type="RuleBase" id="RU003919"/>
    </source>
</evidence>
<dbReference type="GO" id="GO:0005737">
    <property type="term" value="C:cytoplasm"/>
    <property type="evidence" value="ECO:0007669"/>
    <property type="project" value="UniProtKB-ARBA"/>
</dbReference>
<dbReference type="Pfam" id="PF00312">
    <property type="entry name" value="Ribosomal_S15"/>
    <property type="match status" value="1"/>
</dbReference>
<dbReference type="GO" id="GO:0006412">
    <property type="term" value="P:translation"/>
    <property type="evidence" value="ECO:0007669"/>
    <property type="project" value="InterPro"/>
</dbReference>
<dbReference type="Gene3D" id="1.10.287.10">
    <property type="entry name" value="S15/NS1, RNA-binding"/>
    <property type="match status" value="1"/>
</dbReference>
<dbReference type="SMART" id="SM01387">
    <property type="entry name" value="Ribosomal_S15"/>
    <property type="match status" value="1"/>
</dbReference>
<evidence type="ECO:0000256" key="2">
    <source>
        <dbReference type="ARBA" id="ARBA00022980"/>
    </source>
</evidence>
<dbReference type="InterPro" id="IPR005290">
    <property type="entry name" value="Ribosomal_uS15_bac-type"/>
</dbReference>
<accession>A0A7S0QTC9</accession>
<dbReference type="NCBIfam" id="TIGR00952">
    <property type="entry name" value="S15_bact"/>
    <property type="match status" value="1"/>
</dbReference>
<name>A0A7S0QTC9_9CHLO</name>
<keyword evidence="2 4" id="KW-0689">Ribosomal protein</keyword>
<dbReference type="GO" id="GO:0005840">
    <property type="term" value="C:ribosome"/>
    <property type="evidence" value="ECO:0007669"/>
    <property type="project" value="UniProtKB-KW"/>
</dbReference>
<dbReference type="SUPFAM" id="SSF47060">
    <property type="entry name" value="S15/NS1 RNA-binding domain"/>
    <property type="match status" value="1"/>
</dbReference>
<comment type="similarity">
    <text evidence="1 4">Belongs to the universal ribosomal protein uS15 family.</text>
</comment>
<evidence type="ECO:0000313" key="6">
    <source>
        <dbReference type="EMBL" id="CAD8647373.1"/>
    </source>
</evidence>
<gene>
    <name evidence="6" type="ORF">POBO1169_LOCUS104</name>
</gene>
<proteinExistence type="inferred from homology"/>
<reference evidence="6" key="1">
    <citation type="submission" date="2021-01" db="EMBL/GenBank/DDBJ databases">
        <authorList>
            <person name="Corre E."/>
            <person name="Pelletier E."/>
            <person name="Niang G."/>
            <person name="Scheremetjew M."/>
            <person name="Finn R."/>
            <person name="Kale V."/>
            <person name="Holt S."/>
            <person name="Cochrane G."/>
            <person name="Meng A."/>
            <person name="Brown T."/>
            <person name="Cohen L."/>
        </authorList>
    </citation>
    <scope>NUCLEOTIDE SEQUENCE</scope>
    <source>
        <strain evidence="6">CCMP722</strain>
    </source>
</reference>
<dbReference type="GO" id="GO:0003735">
    <property type="term" value="F:structural constituent of ribosome"/>
    <property type="evidence" value="ECO:0007669"/>
    <property type="project" value="InterPro"/>
</dbReference>
<sequence>MAAIMSLSASSNLKAAFVGKAVSQTAPTRAVFPRKMVIVNTSKKSSASIADVAQFQRKGADTGSTEVQIALLTSRVVNLTAHLKVHKKDYSTQRGLLQVLGQRKRLLDYLFKTNSTKYAEVVSTLGIRDKRAL</sequence>
<dbReference type="AlphaFoldDB" id="A0A7S0QTC9"/>
<evidence type="ECO:0000256" key="1">
    <source>
        <dbReference type="ARBA" id="ARBA00008434"/>
    </source>
</evidence>
<dbReference type="PANTHER" id="PTHR23321">
    <property type="entry name" value="RIBOSOMAL PROTEIN S15, BACTERIAL AND ORGANELLAR"/>
    <property type="match status" value="1"/>
</dbReference>
<dbReference type="EMBL" id="HBFA01000220">
    <property type="protein sequence ID" value="CAD8647373.1"/>
    <property type="molecule type" value="Transcribed_RNA"/>
</dbReference>
<protein>
    <recommendedName>
        <fullName evidence="5">30S ribosomal protein S15</fullName>
    </recommendedName>
</protein>
<dbReference type="InterPro" id="IPR009068">
    <property type="entry name" value="uS15_NS1_RNA-bd_sf"/>
</dbReference>
<dbReference type="PANTHER" id="PTHR23321:SF26">
    <property type="entry name" value="SMALL RIBOSOMAL SUBUNIT PROTEIN US15M"/>
    <property type="match status" value="1"/>
</dbReference>
<keyword evidence="3 4" id="KW-0687">Ribonucleoprotein</keyword>
<dbReference type="Gene3D" id="6.10.250.3130">
    <property type="match status" value="1"/>
</dbReference>
<dbReference type="GO" id="GO:1990904">
    <property type="term" value="C:ribonucleoprotein complex"/>
    <property type="evidence" value="ECO:0007669"/>
    <property type="project" value="UniProtKB-KW"/>
</dbReference>
<evidence type="ECO:0000256" key="3">
    <source>
        <dbReference type="ARBA" id="ARBA00023274"/>
    </source>
</evidence>
<dbReference type="InterPro" id="IPR000589">
    <property type="entry name" value="Ribosomal_uS15"/>
</dbReference>